<feature type="domain" description="Alpha-L-rhamnosidase concanavalin-like" evidence="5">
    <location>
        <begin position="259"/>
        <end position="341"/>
    </location>
</feature>
<dbReference type="InterPro" id="IPR008902">
    <property type="entry name" value="Rhamnosid_concanavalin"/>
</dbReference>
<feature type="domain" description="Alpha-L-rhamnosidase C-terminal" evidence="8">
    <location>
        <begin position="715"/>
        <end position="760"/>
    </location>
</feature>
<keyword evidence="4" id="KW-0732">Signal</keyword>
<evidence type="ECO:0000256" key="3">
    <source>
        <dbReference type="ARBA" id="ARBA00022801"/>
    </source>
</evidence>
<dbReference type="SUPFAM" id="SSF48208">
    <property type="entry name" value="Six-hairpin glycosidases"/>
    <property type="match status" value="1"/>
</dbReference>
<dbReference type="EC" id="3.2.1.40" evidence="2"/>
<dbReference type="AlphaFoldDB" id="A0AAQ1ZI86"/>
<dbReference type="InterPro" id="IPR008928">
    <property type="entry name" value="6-hairpin_glycosidase_sf"/>
</dbReference>
<gene>
    <name evidence="9" type="ORF">NCTC13063_01226</name>
</gene>
<keyword evidence="3" id="KW-0378">Hydrolase</keyword>
<comment type="catalytic activity">
    <reaction evidence="1">
        <text>Hydrolysis of terminal non-reducing alpha-L-rhamnose residues in alpha-L-rhamnosides.</text>
        <dbReference type="EC" id="3.2.1.40"/>
    </reaction>
</comment>
<dbReference type="InterPro" id="IPR013737">
    <property type="entry name" value="Bac_rhamnosid_N"/>
</dbReference>
<dbReference type="Pfam" id="PF08531">
    <property type="entry name" value="Bac_rhamnosid_N"/>
    <property type="match status" value="2"/>
</dbReference>
<dbReference type="GO" id="GO:0005975">
    <property type="term" value="P:carbohydrate metabolic process"/>
    <property type="evidence" value="ECO:0007669"/>
    <property type="project" value="InterPro"/>
</dbReference>
<dbReference type="Pfam" id="PF17389">
    <property type="entry name" value="Bac_rhamnosid6H"/>
    <property type="match status" value="1"/>
</dbReference>
<evidence type="ECO:0000256" key="2">
    <source>
        <dbReference type="ARBA" id="ARBA00012652"/>
    </source>
</evidence>
<dbReference type="Pfam" id="PF05592">
    <property type="entry name" value="Bac_rhamnosid"/>
    <property type="match status" value="1"/>
</dbReference>
<evidence type="ECO:0000259" key="5">
    <source>
        <dbReference type="Pfam" id="PF05592"/>
    </source>
</evidence>
<dbReference type="Gene3D" id="1.50.10.10">
    <property type="match status" value="1"/>
</dbReference>
<proteinExistence type="predicted"/>
<dbReference type="InterPro" id="IPR035398">
    <property type="entry name" value="Bac_rhamnosid_C"/>
</dbReference>
<comment type="caution">
    <text evidence="9">The sequence shown here is derived from an EMBL/GenBank/DDBJ whole genome shotgun (WGS) entry which is preliminary data.</text>
</comment>
<accession>A0AAQ1ZI86</accession>
<dbReference type="InterPro" id="IPR012341">
    <property type="entry name" value="6hp_glycosidase-like_sf"/>
</dbReference>
<feature type="signal peptide" evidence="4">
    <location>
        <begin position="1"/>
        <end position="34"/>
    </location>
</feature>
<name>A0AAQ1ZI86_9BACT</name>
<feature type="domain" description="Bacterial alpha-L-rhamnosidase N-terminal" evidence="6">
    <location>
        <begin position="139"/>
        <end position="221"/>
    </location>
</feature>
<dbReference type="PANTHER" id="PTHR33307:SF11">
    <property type="entry name" value="ALPHA-L-RHAMNOSIDASE"/>
    <property type="match status" value="1"/>
</dbReference>
<dbReference type="RefSeq" id="WP_244912378.1">
    <property type="nucleotide sequence ID" value="NZ_UGTJ01000001.1"/>
</dbReference>
<dbReference type="Gene3D" id="2.60.120.260">
    <property type="entry name" value="Galactose-binding domain-like"/>
    <property type="match status" value="2"/>
</dbReference>
<evidence type="ECO:0000259" key="6">
    <source>
        <dbReference type="Pfam" id="PF08531"/>
    </source>
</evidence>
<evidence type="ECO:0000313" key="9">
    <source>
        <dbReference type="EMBL" id="SUB79949.1"/>
    </source>
</evidence>
<evidence type="ECO:0000256" key="4">
    <source>
        <dbReference type="SAM" id="SignalP"/>
    </source>
</evidence>
<dbReference type="PANTHER" id="PTHR33307">
    <property type="entry name" value="ALPHA-RHAMNOSIDASE (EUROFUNG)"/>
    <property type="match status" value="1"/>
</dbReference>
<evidence type="ECO:0000256" key="1">
    <source>
        <dbReference type="ARBA" id="ARBA00001445"/>
    </source>
</evidence>
<evidence type="ECO:0000259" key="7">
    <source>
        <dbReference type="Pfam" id="PF17389"/>
    </source>
</evidence>
<dbReference type="EMBL" id="UGTJ01000001">
    <property type="protein sequence ID" value="SUB79949.1"/>
    <property type="molecule type" value="Genomic_DNA"/>
</dbReference>
<feature type="chain" id="PRO_5042980941" description="alpha-L-rhamnosidase" evidence="4">
    <location>
        <begin position="35"/>
        <end position="789"/>
    </location>
</feature>
<sequence>MRTFTLYNITKQLLRCRILVTLLSLAMLTTVARAHPDFGNAQWIGATANAHDSLAGRSIVLMRTVRCGKPIREAKLNICGLGTYELYVNGRKVGDDILAPAWSDYDKTVFYNTIDLTGVLQHAAEANKKPATKGKKASQAGDNTIAVMLGNSFYHEQGLRYHKLKSNYGSLKLLFHLAIVYNDGSRETIESRSEEWKWVESPVVYNSIYGGEDYDARKEDTPPAPKAALALRPPLGTLRPQIAAPVKIMERYPVARRLREMVFDMDQNLAGFPEITVRGRRGQSVKLIVGETLTPDGHVNQKQTGRPYYLTYTLRGSREAAETWHPCFTYYGFRYIEVEGAVMTGDDNPEGLPVLECLQSCFIYNSASKTGDFECSNRLFNDTYRLIDRAIRSNWQHVWTDCPHREKLGWLEQDWINGEGLVYNYDCRAMIEQTMQQLADAQHADGSIPEIAPEYIKFEGSWAKPFQESPEWGGALVALPFLYMRHYGDSSLVRRYYPAMRRYVDYLHSRDSVYVLRMGLGDWYDYGPGKAGFSKNTPVALVATAHYYRWVSLVQEAALIAGRADEAIMYGVIAERIMLAFQKEFFHPETASYGSGSQCSNAIPLELGIVPLEVKDRVMQHLVDDIHTHGTRLTTGDIGTRYLFNVLVQEGQGELLYRMLNHDEMPGYGFQLKQGMTTLAEQWNPELGASQNHFMMAHINNLLVPWLVGIRVSGRQVTVSPHPVGDLTWAKGSTTVNGKRVSVAWRIENGRFLLDITAPDRQNLHLDNETIDSFCALRHLQLECNIRTE</sequence>
<dbReference type="GO" id="GO:0030596">
    <property type="term" value="F:alpha-L-rhamnosidase activity"/>
    <property type="evidence" value="ECO:0007669"/>
    <property type="project" value="UniProtKB-EC"/>
</dbReference>
<protein>
    <recommendedName>
        <fullName evidence="2">alpha-L-rhamnosidase</fullName>
        <ecNumber evidence="2">3.2.1.40</ecNumber>
    </recommendedName>
</protein>
<dbReference type="InterPro" id="IPR016007">
    <property type="entry name" value="Alpha_rhamnosid"/>
</dbReference>
<dbReference type="Proteomes" id="UP000255283">
    <property type="component" value="Unassembled WGS sequence"/>
</dbReference>
<organism evidence="9 10">
    <name type="scientific">Segatella buccae</name>
    <dbReference type="NCBI Taxonomy" id="28126"/>
    <lineage>
        <taxon>Bacteria</taxon>
        <taxon>Pseudomonadati</taxon>
        <taxon>Bacteroidota</taxon>
        <taxon>Bacteroidia</taxon>
        <taxon>Bacteroidales</taxon>
        <taxon>Prevotellaceae</taxon>
        <taxon>Segatella</taxon>
    </lineage>
</organism>
<reference evidence="9 10" key="1">
    <citation type="submission" date="2018-06" db="EMBL/GenBank/DDBJ databases">
        <authorList>
            <consortium name="Pathogen Informatics"/>
            <person name="Doyle S."/>
        </authorList>
    </citation>
    <scope>NUCLEOTIDE SEQUENCE [LARGE SCALE GENOMIC DNA]</scope>
    <source>
        <strain evidence="9 10">NCTC13063</strain>
    </source>
</reference>
<dbReference type="Gene3D" id="2.60.420.10">
    <property type="entry name" value="Maltose phosphorylase, domain 3"/>
    <property type="match status" value="1"/>
</dbReference>
<feature type="domain" description="Bacterial alpha-L-rhamnosidase N-terminal" evidence="6">
    <location>
        <begin position="69"/>
        <end position="123"/>
    </location>
</feature>
<evidence type="ECO:0000313" key="10">
    <source>
        <dbReference type="Proteomes" id="UP000255283"/>
    </source>
</evidence>
<evidence type="ECO:0000259" key="8">
    <source>
        <dbReference type="Pfam" id="PF17390"/>
    </source>
</evidence>
<feature type="domain" description="Alpha-L-rhamnosidase six-hairpin glycosidase" evidence="7">
    <location>
        <begin position="369"/>
        <end position="703"/>
    </location>
</feature>
<dbReference type="InterPro" id="IPR035396">
    <property type="entry name" value="Bac_rhamnosid6H"/>
</dbReference>
<dbReference type="Pfam" id="PF17390">
    <property type="entry name" value="Bac_rhamnosid_C"/>
    <property type="match status" value="1"/>
</dbReference>